<dbReference type="EMBL" id="JAVDPF010000022">
    <property type="protein sequence ID" value="KAL1873386.1"/>
    <property type="molecule type" value="Genomic_DNA"/>
</dbReference>
<evidence type="ECO:0000313" key="1">
    <source>
        <dbReference type="EMBL" id="KAL1873386.1"/>
    </source>
</evidence>
<reference evidence="1 2" key="1">
    <citation type="journal article" date="2024" name="IMA Fungus">
        <title>IMA Genome - F19 : A genome assembly and annotation guide to empower mycologists, including annotated draft genome sequences of Ceratocystis pirilliformis, Diaporthe australafricana, Fusarium ophioides, Paecilomyces lecythidis, and Sporothrix stenoceras.</title>
        <authorList>
            <person name="Aylward J."/>
            <person name="Wilson A.M."/>
            <person name="Visagie C.M."/>
            <person name="Spraker J."/>
            <person name="Barnes I."/>
            <person name="Buitendag C."/>
            <person name="Ceriani C."/>
            <person name="Del Mar Angel L."/>
            <person name="du Plessis D."/>
            <person name="Fuchs T."/>
            <person name="Gasser K."/>
            <person name="Kramer D."/>
            <person name="Li W."/>
            <person name="Munsamy K."/>
            <person name="Piso A."/>
            <person name="Price J.L."/>
            <person name="Sonnekus B."/>
            <person name="Thomas C."/>
            <person name="van der Nest A."/>
            <person name="van Dijk A."/>
            <person name="van Heerden A."/>
            <person name="van Vuuren N."/>
            <person name="Yilmaz N."/>
            <person name="Duong T.A."/>
            <person name="van der Merwe N.A."/>
            <person name="Wingfield M.J."/>
            <person name="Wingfield B.D."/>
        </authorList>
    </citation>
    <scope>NUCLEOTIDE SEQUENCE [LARGE SCALE GENOMIC DNA]</scope>
    <source>
        <strain evidence="1 2">CMW 18167</strain>
    </source>
</reference>
<keyword evidence="2" id="KW-1185">Reference proteome</keyword>
<dbReference type="Proteomes" id="UP001583193">
    <property type="component" value="Unassembled WGS sequence"/>
</dbReference>
<organism evidence="1 2">
    <name type="scientific">Paecilomyces lecythidis</name>
    <dbReference type="NCBI Taxonomy" id="3004212"/>
    <lineage>
        <taxon>Eukaryota</taxon>
        <taxon>Fungi</taxon>
        <taxon>Dikarya</taxon>
        <taxon>Ascomycota</taxon>
        <taxon>Pezizomycotina</taxon>
        <taxon>Eurotiomycetes</taxon>
        <taxon>Eurotiomycetidae</taxon>
        <taxon>Eurotiales</taxon>
        <taxon>Thermoascaceae</taxon>
        <taxon>Paecilomyces</taxon>
    </lineage>
</organism>
<name>A0ABR3XCA7_9EURO</name>
<proteinExistence type="predicted"/>
<comment type="caution">
    <text evidence="1">The sequence shown here is derived from an EMBL/GenBank/DDBJ whole genome shotgun (WGS) entry which is preliminary data.</text>
</comment>
<protein>
    <submittedName>
        <fullName evidence="1">Uncharacterized protein</fullName>
    </submittedName>
</protein>
<accession>A0ABR3XCA7</accession>
<gene>
    <name evidence="1" type="ORF">Plec18167_006437</name>
</gene>
<sequence length="114" mass="12604">MLARNAIIKLIAAPSTATPPKLVIKSATRENGSDTRDRVYTRSLDAMLEASKWLRKPPAFSTSTEPPIKLAIDHLFVHAKQIRTRRPLTLDACIYCQDDPGNVSKHGILSSLSH</sequence>
<evidence type="ECO:0000313" key="2">
    <source>
        <dbReference type="Proteomes" id="UP001583193"/>
    </source>
</evidence>